<dbReference type="OrthoDB" id="3990054at2759"/>
<dbReference type="GO" id="GO:0140042">
    <property type="term" value="P:lipid droplet formation"/>
    <property type="evidence" value="ECO:0007669"/>
    <property type="project" value="UniProtKB-ARBA"/>
</dbReference>
<dbReference type="CDD" id="cd23995">
    <property type="entry name" value="Seipin_BSCL2_like"/>
    <property type="match status" value="1"/>
</dbReference>
<keyword evidence="6 8" id="KW-0472">Membrane</keyword>
<evidence type="ECO:0000256" key="6">
    <source>
        <dbReference type="ARBA" id="ARBA00023136"/>
    </source>
</evidence>
<evidence type="ECO:0008006" key="11">
    <source>
        <dbReference type="Google" id="ProtNLM"/>
    </source>
</evidence>
<dbReference type="GO" id="GO:0006629">
    <property type="term" value="P:lipid metabolic process"/>
    <property type="evidence" value="ECO:0007669"/>
    <property type="project" value="UniProtKB-KW"/>
</dbReference>
<dbReference type="PANTHER" id="PTHR21212">
    <property type="entry name" value="BERNARDINELLI-SEIP CONGENITAL LIPODYSTROPHY 2 HOMOLOG BSCL2 PROTEIN"/>
    <property type="match status" value="1"/>
</dbReference>
<sequence length="538" mass="60752">MEYTEIEKDRNYDQFFDAVEESSLVDCNGEAESGEPAKSLKHDIVEDGAIKVLKAKHSSLTTLPSGLRRRHSFRLKRQGSSANDDKDKGSDSSVISEVTDVSEPTEKTNKIVRAVKDHEKVSEISDSSRLHSSSGPIISVREEDTEDSAITSANNEHVDEPATGDSHVANPDEASSSFLIFLVGLVIKAIGFQFSILFRFFFFPIWLSYYSFLFVIDPFRTTRWAKRYLTTKLFGMWGFFWGSISQYIFERLKGHKIGTLIARFGCGLFWSVYVCMILCGLLVLAFVMSGFMMRYIVEEPIHLTKTLSFDYTKSSPVAYVPITHCPDSFCGSDCKGEVRVKNNVGSRLIPSNHKFEIAISLTLPESDYNKKLGVFQVRVDFLSANGRVISSLSYPCMLRFKSEPIHYLETFLKTAPLVAGYSSESQTLNLKMSRFTEEKEPTACLRVVLEQRAEYRPGAGIPELYDASLVLDSELPLLKRFIWGWKKTVFIWTSMSLLLFELMMALVCCRPILIPRAKPRTIVSTANNSSRQNKGIHS</sequence>
<dbReference type="Proteomes" id="UP001141806">
    <property type="component" value="Unassembled WGS sequence"/>
</dbReference>
<evidence type="ECO:0000256" key="8">
    <source>
        <dbReference type="SAM" id="Phobius"/>
    </source>
</evidence>
<evidence type="ECO:0000256" key="2">
    <source>
        <dbReference type="ARBA" id="ARBA00022692"/>
    </source>
</evidence>
<dbReference type="PANTHER" id="PTHR21212:SF0">
    <property type="entry name" value="SEIPIN"/>
    <property type="match status" value="1"/>
</dbReference>
<evidence type="ECO:0000256" key="4">
    <source>
        <dbReference type="ARBA" id="ARBA00022989"/>
    </source>
</evidence>
<keyword evidence="2 8" id="KW-0812">Transmembrane</keyword>
<keyword evidence="10" id="KW-1185">Reference proteome</keyword>
<gene>
    <name evidence="9" type="ORF">NE237_032146</name>
</gene>
<evidence type="ECO:0000256" key="7">
    <source>
        <dbReference type="SAM" id="MobiDB-lite"/>
    </source>
</evidence>
<dbReference type="GO" id="GO:0005789">
    <property type="term" value="C:endoplasmic reticulum membrane"/>
    <property type="evidence" value="ECO:0007669"/>
    <property type="project" value="UniProtKB-SubCell"/>
</dbReference>
<feature type="transmembrane region" description="Helical" evidence="8">
    <location>
        <begin position="261"/>
        <end position="287"/>
    </location>
</feature>
<feature type="compositionally biased region" description="Basic residues" evidence="7">
    <location>
        <begin position="67"/>
        <end position="77"/>
    </location>
</feature>
<dbReference type="EMBL" id="JAMYWD010000001">
    <property type="protein sequence ID" value="KAJ4981309.1"/>
    <property type="molecule type" value="Genomic_DNA"/>
</dbReference>
<evidence type="ECO:0000313" key="9">
    <source>
        <dbReference type="EMBL" id="KAJ4981309.1"/>
    </source>
</evidence>
<keyword evidence="5" id="KW-0443">Lipid metabolism</keyword>
<feature type="transmembrane region" description="Helical" evidence="8">
    <location>
        <begin position="196"/>
        <end position="216"/>
    </location>
</feature>
<comment type="caution">
    <text evidence="9">The sequence shown here is derived from an EMBL/GenBank/DDBJ whole genome shotgun (WGS) entry which is preliminary data.</text>
</comment>
<evidence type="ECO:0000256" key="3">
    <source>
        <dbReference type="ARBA" id="ARBA00022824"/>
    </source>
</evidence>
<name>A0A9Q0L3P4_9MAGN</name>
<organism evidence="9 10">
    <name type="scientific">Protea cynaroides</name>
    <dbReference type="NCBI Taxonomy" id="273540"/>
    <lineage>
        <taxon>Eukaryota</taxon>
        <taxon>Viridiplantae</taxon>
        <taxon>Streptophyta</taxon>
        <taxon>Embryophyta</taxon>
        <taxon>Tracheophyta</taxon>
        <taxon>Spermatophyta</taxon>
        <taxon>Magnoliopsida</taxon>
        <taxon>Proteales</taxon>
        <taxon>Proteaceae</taxon>
        <taxon>Protea</taxon>
    </lineage>
</organism>
<dbReference type="InterPro" id="IPR009617">
    <property type="entry name" value="Seipin"/>
</dbReference>
<dbReference type="Pfam" id="PF06775">
    <property type="entry name" value="Seipin"/>
    <property type="match status" value="1"/>
</dbReference>
<feature type="transmembrane region" description="Helical" evidence="8">
    <location>
        <begin position="228"/>
        <end position="249"/>
    </location>
</feature>
<keyword evidence="3" id="KW-0256">Endoplasmic reticulum</keyword>
<keyword evidence="4 8" id="KW-1133">Transmembrane helix</keyword>
<feature type="region of interest" description="Disordered" evidence="7">
    <location>
        <begin position="63"/>
        <end position="109"/>
    </location>
</feature>
<proteinExistence type="predicted"/>
<evidence type="ECO:0000256" key="1">
    <source>
        <dbReference type="ARBA" id="ARBA00004477"/>
    </source>
</evidence>
<accession>A0A9Q0L3P4</accession>
<feature type="transmembrane region" description="Helical" evidence="8">
    <location>
        <begin position="489"/>
        <end position="513"/>
    </location>
</feature>
<feature type="compositionally biased region" description="Basic and acidic residues" evidence="7">
    <location>
        <begin position="118"/>
        <end position="129"/>
    </location>
</feature>
<evidence type="ECO:0000256" key="5">
    <source>
        <dbReference type="ARBA" id="ARBA00023098"/>
    </source>
</evidence>
<dbReference type="AlphaFoldDB" id="A0A9Q0L3P4"/>
<feature type="region of interest" description="Disordered" evidence="7">
    <location>
        <begin position="118"/>
        <end position="137"/>
    </location>
</feature>
<comment type="subcellular location">
    <subcellularLocation>
        <location evidence="1">Endoplasmic reticulum membrane</location>
        <topology evidence="1">Multi-pass membrane protein</topology>
    </subcellularLocation>
</comment>
<reference evidence="9" key="1">
    <citation type="journal article" date="2023" name="Plant J.">
        <title>The genome of the king protea, Protea cynaroides.</title>
        <authorList>
            <person name="Chang J."/>
            <person name="Duong T.A."/>
            <person name="Schoeman C."/>
            <person name="Ma X."/>
            <person name="Roodt D."/>
            <person name="Barker N."/>
            <person name="Li Z."/>
            <person name="Van de Peer Y."/>
            <person name="Mizrachi E."/>
        </authorList>
    </citation>
    <scope>NUCLEOTIDE SEQUENCE</scope>
    <source>
        <tissue evidence="9">Young leaves</tissue>
    </source>
</reference>
<protein>
    <recommendedName>
        <fullName evidence="11">Seipin</fullName>
    </recommendedName>
</protein>
<evidence type="ECO:0000313" key="10">
    <source>
        <dbReference type="Proteomes" id="UP001141806"/>
    </source>
</evidence>